<dbReference type="InterPro" id="IPR000683">
    <property type="entry name" value="Gfo/Idh/MocA-like_OxRdtase_N"/>
</dbReference>
<dbReference type="AlphaFoldDB" id="A0A229S9C7"/>
<feature type="domain" description="Gfo/Idh/MocA-like oxidoreductase N-terminal" evidence="3">
    <location>
        <begin position="15"/>
        <end position="130"/>
    </location>
</feature>
<comment type="similarity">
    <text evidence="1">Belongs to the Gfo/Idh/MocA family.</text>
</comment>
<dbReference type="OrthoDB" id="9815825at2"/>
<dbReference type="Gene3D" id="3.40.50.720">
    <property type="entry name" value="NAD(P)-binding Rossmann-like Domain"/>
    <property type="match status" value="1"/>
</dbReference>
<dbReference type="EMBL" id="NMQU01000006">
    <property type="protein sequence ID" value="OXM55174.1"/>
    <property type="molecule type" value="Genomic_DNA"/>
</dbReference>
<sequence>MSTRKVSTGHDDGPIRLGVLGAASVARRRTLPAVAAAPDVVLTAIASRDKGKAARLAGEFGCAAAADYDAVLARSDVDAVYLPLPAALHHRWALAALAAGKHVLVEKPMATSVAETSELLDAAARRGLVIRQNLTYPHHAQHATVRDLVGAGRIGPLKEFHSAFCIPPLPAADIRHRAELGGGALLDVGVYPISAARFFLGDELEVAGAVLRWDAGYGVDVGGSVLLRSDDGRTATLSFGFEHGYGARYLLWGGSGRISVDRAFTPPDWLSPVVRIEEQDRVEEIVLPADHQFRNSLSAFAGAVLDARRTGVDPERAVQAASALGLAELLARIGAEAQRVPAARAS</sequence>
<gene>
    <name evidence="5" type="ORF">CFP75_01330</name>
</gene>
<evidence type="ECO:0000256" key="1">
    <source>
        <dbReference type="ARBA" id="ARBA00010928"/>
    </source>
</evidence>
<dbReference type="Gene3D" id="3.30.360.10">
    <property type="entry name" value="Dihydrodipicolinate Reductase, domain 2"/>
    <property type="match status" value="1"/>
</dbReference>
<name>A0A229S9C7_AMYAL</name>
<keyword evidence="2" id="KW-0560">Oxidoreductase</keyword>
<evidence type="ECO:0000313" key="5">
    <source>
        <dbReference type="EMBL" id="OXM55174.1"/>
    </source>
</evidence>
<reference evidence="5 6" key="1">
    <citation type="submission" date="2017-07" db="EMBL/GenBank/DDBJ databases">
        <title>Amycolatopsis alba DSM 44262 Genome sequencing and assembly.</title>
        <authorList>
            <person name="Kaur N."/>
            <person name="Mayilraj S."/>
        </authorList>
    </citation>
    <scope>NUCLEOTIDE SEQUENCE [LARGE SCALE GENOMIC DNA]</scope>
    <source>
        <strain evidence="5 6">DSM 44262</strain>
    </source>
</reference>
<dbReference type="PANTHER" id="PTHR22604">
    <property type="entry name" value="OXIDOREDUCTASES"/>
    <property type="match status" value="1"/>
</dbReference>
<evidence type="ECO:0000259" key="4">
    <source>
        <dbReference type="Pfam" id="PF22725"/>
    </source>
</evidence>
<dbReference type="RefSeq" id="WP_020634138.1">
    <property type="nucleotide sequence ID" value="NZ_KB913032.1"/>
</dbReference>
<protein>
    <submittedName>
        <fullName evidence="5">Gfo/Idh/MocA family oxidoreductase</fullName>
    </submittedName>
</protein>
<dbReference type="Proteomes" id="UP000215563">
    <property type="component" value="Unassembled WGS sequence"/>
</dbReference>
<proteinExistence type="inferred from homology"/>
<dbReference type="SUPFAM" id="SSF51735">
    <property type="entry name" value="NAD(P)-binding Rossmann-fold domains"/>
    <property type="match status" value="1"/>
</dbReference>
<dbReference type="GO" id="GO:0016491">
    <property type="term" value="F:oxidoreductase activity"/>
    <property type="evidence" value="ECO:0007669"/>
    <property type="project" value="UniProtKB-KW"/>
</dbReference>
<evidence type="ECO:0000313" key="6">
    <source>
        <dbReference type="Proteomes" id="UP000215563"/>
    </source>
</evidence>
<dbReference type="Pfam" id="PF01408">
    <property type="entry name" value="GFO_IDH_MocA"/>
    <property type="match status" value="1"/>
</dbReference>
<dbReference type="InterPro" id="IPR055170">
    <property type="entry name" value="GFO_IDH_MocA-like_dom"/>
</dbReference>
<accession>A0A229S9C7</accession>
<evidence type="ECO:0000259" key="3">
    <source>
        <dbReference type="Pfam" id="PF01408"/>
    </source>
</evidence>
<dbReference type="InterPro" id="IPR050984">
    <property type="entry name" value="Gfo/Idh/MocA_domain"/>
</dbReference>
<dbReference type="Pfam" id="PF22725">
    <property type="entry name" value="GFO_IDH_MocA_C3"/>
    <property type="match status" value="1"/>
</dbReference>
<dbReference type="GO" id="GO:0000166">
    <property type="term" value="F:nucleotide binding"/>
    <property type="evidence" value="ECO:0007669"/>
    <property type="project" value="InterPro"/>
</dbReference>
<evidence type="ECO:0000256" key="2">
    <source>
        <dbReference type="ARBA" id="ARBA00023002"/>
    </source>
</evidence>
<keyword evidence="6" id="KW-1185">Reference proteome</keyword>
<feature type="domain" description="GFO/IDH/MocA-like oxidoreductase" evidence="4">
    <location>
        <begin position="143"/>
        <end position="258"/>
    </location>
</feature>
<dbReference type="InterPro" id="IPR036291">
    <property type="entry name" value="NAD(P)-bd_dom_sf"/>
</dbReference>
<organism evidence="5 6">
    <name type="scientific">Amycolatopsis alba DSM 44262</name>
    <dbReference type="NCBI Taxonomy" id="1125972"/>
    <lineage>
        <taxon>Bacteria</taxon>
        <taxon>Bacillati</taxon>
        <taxon>Actinomycetota</taxon>
        <taxon>Actinomycetes</taxon>
        <taxon>Pseudonocardiales</taxon>
        <taxon>Pseudonocardiaceae</taxon>
        <taxon>Amycolatopsis</taxon>
    </lineage>
</organism>
<dbReference type="PANTHER" id="PTHR22604:SF105">
    <property type="entry name" value="TRANS-1,2-DIHYDROBENZENE-1,2-DIOL DEHYDROGENASE"/>
    <property type="match status" value="1"/>
</dbReference>
<comment type="caution">
    <text evidence="5">The sequence shown here is derived from an EMBL/GenBank/DDBJ whole genome shotgun (WGS) entry which is preliminary data.</text>
</comment>
<dbReference type="SUPFAM" id="SSF55347">
    <property type="entry name" value="Glyceraldehyde-3-phosphate dehydrogenase-like, C-terminal domain"/>
    <property type="match status" value="1"/>
</dbReference>